<reference evidence="1 2" key="1">
    <citation type="submission" date="2020-08" db="EMBL/GenBank/DDBJ databases">
        <title>Genomic Encyclopedia of Type Strains, Phase III (KMG-III): the genomes of soil and plant-associated and newly described type strains.</title>
        <authorList>
            <person name="Whitman W."/>
        </authorList>
    </citation>
    <scope>NUCLEOTIDE SEQUENCE [LARGE SCALE GENOMIC DNA]</scope>
    <source>
        <strain evidence="1 2">CECT 4462</strain>
    </source>
</reference>
<dbReference type="AlphaFoldDB" id="A0A839T8Q2"/>
<feature type="non-terminal residue" evidence="1">
    <location>
        <position position="1"/>
    </location>
</feature>
<comment type="caution">
    <text evidence="1">The sequence shown here is derived from an EMBL/GenBank/DDBJ whole genome shotgun (WGS) entry which is preliminary data.</text>
</comment>
<gene>
    <name evidence="1" type="ORF">FHR87_003942</name>
</gene>
<accession>A0A839T8Q2</accession>
<dbReference type="Proteomes" id="UP000549250">
    <property type="component" value="Unassembled WGS sequence"/>
</dbReference>
<evidence type="ECO:0000313" key="2">
    <source>
        <dbReference type="Proteomes" id="UP000549250"/>
    </source>
</evidence>
<sequence>TLEVRVDPVELAARENASAPGGYEVGCGRELFAFMRASFSTAEEGASAFTAGLEKA</sequence>
<name>A0A839T8Q2_AZOMA</name>
<keyword evidence="2" id="KW-1185">Reference proteome</keyword>
<proteinExistence type="predicted"/>
<dbReference type="EMBL" id="JACHXI010000063">
    <property type="protein sequence ID" value="MBB3105499.1"/>
    <property type="molecule type" value="Genomic_DNA"/>
</dbReference>
<evidence type="ECO:0000313" key="1">
    <source>
        <dbReference type="EMBL" id="MBB3105499.1"/>
    </source>
</evidence>
<organism evidence="1 2">
    <name type="scientific">Azomonas macrocytogenes</name>
    <name type="common">Azotobacter macrocytogenes</name>
    <dbReference type="NCBI Taxonomy" id="69962"/>
    <lineage>
        <taxon>Bacteria</taxon>
        <taxon>Pseudomonadati</taxon>
        <taxon>Pseudomonadota</taxon>
        <taxon>Gammaproteobacteria</taxon>
        <taxon>Pseudomonadales</taxon>
        <taxon>Pseudomonadaceae</taxon>
        <taxon>Azomonas</taxon>
    </lineage>
</organism>
<protein>
    <submittedName>
        <fullName evidence="1">Dihydroxyacid dehydratase/phosphogluconate dehydratase</fullName>
    </submittedName>
</protein>